<proteinExistence type="predicted"/>
<reference evidence="2 3" key="1">
    <citation type="journal article" date="2016" name="Proc. Natl. Acad. Sci. U.S.A.">
        <title>Lipid metabolic changes in an early divergent fungus govern the establishment of a mutualistic symbiosis with endobacteria.</title>
        <authorList>
            <person name="Lastovetsky O.A."/>
            <person name="Gaspar M.L."/>
            <person name="Mondo S.J."/>
            <person name="LaButti K.M."/>
            <person name="Sandor L."/>
            <person name="Grigoriev I.V."/>
            <person name="Henry S.A."/>
            <person name="Pawlowska T.E."/>
        </authorList>
    </citation>
    <scope>NUCLEOTIDE SEQUENCE [LARGE SCALE GENOMIC DNA]</scope>
    <source>
        <strain evidence="2 3">ATCC 11559</strain>
    </source>
</reference>
<dbReference type="Proteomes" id="UP000242381">
    <property type="component" value="Unassembled WGS sequence"/>
</dbReference>
<organism evidence="2 3">
    <name type="scientific">Rhizopus microsporus</name>
    <dbReference type="NCBI Taxonomy" id="58291"/>
    <lineage>
        <taxon>Eukaryota</taxon>
        <taxon>Fungi</taxon>
        <taxon>Fungi incertae sedis</taxon>
        <taxon>Mucoromycota</taxon>
        <taxon>Mucoromycotina</taxon>
        <taxon>Mucoromycetes</taxon>
        <taxon>Mucorales</taxon>
        <taxon>Mucorineae</taxon>
        <taxon>Rhizopodaceae</taxon>
        <taxon>Rhizopus</taxon>
    </lineage>
</organism>
<evidence type="ECO:0000256" key="1">
    <source>
        <dbReference type="SAM" id="Phobius"/>
    </source>
</evidence>
<gene>
    <name evidence="2" type="ORF">BCV71DRAFT_129648</name>
</gene>
<dbReference type="AlphaFoldDB" id="A0A1X0RZX0"/>
<feature type="transmembrane region" description="Helical" evidence="1">
    <location>
        <begin position="39"/>
        <end position="58"/>
    </location>
</feature>
<feature type="transmembrane region" description="Helical" evidence="1">
    <location>
        <begin position="7"/>
        <end position="27"/>
    </location>
</feature>
<keyword evidence="1" id="KW-0812">Transmembrane</keyword>
<keyword evidence="1" id="KW-0472">Membrane</keyword>
<protein>
    <submittedName>
        <fullName evidence="2">Uncharacterized protein</fullName>
    </submittedName>
</protein>
<evidence type="ECO:0000313" key="2">
    <source>
        <dbReference type="EMBL" id="ORE17438.1"/>
    </source>
</evidence>
<dbReference type="EMBL" id="KV921355">
    <property type="protein sequence ID" value="ORE17438.1"/>
    <property type="molecule type" value="Genomic_DNA"/>
</dbReference>
<evidence type="ECO:0000313" key="3">
    <source>
        <dbReference type="Proteomes" id="UP000242381"/>
    </source>
</evidence>
<accession>A0A1X0RZX0</accession>
<sequence length="64" mass="7424">MTEKFLLLNVAAKHSLVYIFVIVLSTSNQDLSLKTTPKARQTGLLFVLANYCLFFFFFSKKRLF</sequence>
<name>A0A1X0RZX0_RHIZD</name>
<keyword evidence="1" id="KW-1133">Transmembrane helix</keyword>